<protein>
    <submittedName>
        <fullName evidence="1">Uncharacterized protein</fullName>
    </submittedName>
</protein>
<dbReference type="AlphaFoldDB" id="H1KJU2"/>
<gene>
    <name evidence="1" type="ORF">MetexDRAFT_2904</name>
</gene>
<accession>H1KJU2</accession>
<dbReference type="Proteomes" id="UP000004382">
    <property type="component" value="Unassembled WGS sequence"/>
</dbReference>
<comment type="caution">
    <text evidence="1">The sequence shown here is derived from an EMBL/GenBank/DDBJ whole genome shotgun (WGS) entry which is preliminary data.</text>
</comment>
<dbReference type="PATRIC" id="fig|882800.3.peg.2855"/>
<organism evidence="1 2">
    <name type="scientific">Methylorubrum extorquens DSM 13060</name>
    <dbReference type="NCBI Taxonomy" id="882800"/>
    <lineage>
        <taxon>Bacteria</taxon>
        <taxon>Pseudomonadati</taxon>
        <taxon>Pseudomonadota</taxon>
        <taxon>Alphaproteobacteria</taxon>
        <taxon>Hyphomicrobiales</taxon>
        <taxon>Methylobacteriaceae</taxon>
        <taxon>Methylorubrum</taxon>
    </lineage>
</organism>
<proteinExistence type="predicted"/>
<sequence>MAAKKAMPKAPQVRFRIDPAYAPAEKIARRLCLTLDQFRDCARRLYARGFPLPDETTGMYDLEAVERWRMKQRPDLYPEAGFPIPAPAPPPRLDLGAKAREIYEADQRRRAEILSQRRRKS</sequence>
<reference evidence="1 2" key="1">
    <citation type="submission" date="2011-09" db="EMBL/GenBank/DDBJ databases">
        <title>The draft genome of Methylobacterium extorquens DSM 13060.</title>
        <authorList>
            <consortium name="US DOE Joint Genome Institute (JGI-PGF)"/>
            <person name="Lucas S."/>
            <person name="Han J."/>
            <person name="Lapidus A."/>
            <person name="Cheng J.-F."/>
            <person name="Goodwin L."/>
            <person name="Pitluck S."/>
            <person name="Peters L."/>
            <person name="Land M.L."/>
            <person name="Hauser L."/>
            <person name="Koskimaki J."/>
            <person name="Halonen O."/>
            <person name="Pirttila A."/>
            <person name="Frank C."/>
            <person name="Woyke T.J."/>
        </authorList>
    </citation>
    <scope>NUCLEOTIDE SEQUENCE [LARGE SCALE GENOMIC DNA]</scope>
    <source>
        <strain evidence="1 2">DSM 13060</strain>
    </source>
</reference>
<evidence type="ECO:0000313" key="2">
    <source>
        <dbReference type="Proteomes" id="UP000004382"/>
    </source>
</evidence>
<name>H1KJU2_METEX</name>
<dbReference type="EMBL" id="AGJK01000072">
    <property type="protein sequence ID" value="EHP92186.1"/>
    <property type="molecule type" value="Genomic_DNA"/>
</dbReference>
<evidence type="ECO:0000313" key="1">
    <source>
        <dbReference type="EMBL" id="EHP92186.1"/>
    </source>
</evidence>
<dbReference type="RefSeq" id="WP_003600659.1">
    <property type="nucleotide sequence ID" value="NZ_AGJK01000072.1"/>
</dbReference>